<dbReference type="InterPro" id="IPR046849">
    <property type="entry name" value="E2_motif"/>
</dbReference>
<dbReference type="InterPro" id="IPR046848">
    <property type="entry name" value="E_motif"/>
</dbReference>
<dbReference type="NCBIfam" id="TIGR00756">
    <property type="entry name" value="PPR"/>
    <property type="match status" value="2"/>
</dbReference>
<organism evidence="5 6">
    <name type="scientific">Nepenthes gracilis</name>
    <name type="common">Slender pitcher plant</name>
    <dbReference type="NCBI Taxonomy" id="150966"/>
    <lineage>
        <taxon>Eukaryota</taxon>
        <taxon>Viridiplantae</taxon>
        <taxon>Streptophyta</taxon>
        <taxon>Embryophyta</taxon>
        <taxon>Tracheophyta</taxon>
        <taxon>Spermatophyta</taxon>
        <taxon>Magnoliopsida</taxon>
        <taxon>eudicotyledons</taxon>
        <taxon>Gunneridae</taxon>
        <taxon>Pentapetalae</taxon>
        <taxon>Caryophyllales</taxon>
        <taxon>Nepenthaceae</taxon>
        <taxon>Nepenthes</taxon>
    </lineage>
</organism>
<dbReference type="PANTHER" id="PTHR47926:SF378">
    <property type="entry name" value="PENTATRICOPEPTIDE REPEAT (PPR) SUPERFAMILY PROTEIN"/>
    <property type="match status" value="1"/>
</dbReference>
<keyword evidence="6" id="KW-1185">Reference proteome</keyword>
<keyword evidence="2" id="KW-0677">Repeat</keyword>
<dbReference type="InterPro" id="IPR002885">
    <property type="entry name" value="PPR_rpt"/>
</dbReference>
<dbReference type="SUPFAM" id="SSF48452">
    <property type="entry name" value="TPR-like"/>
    <property type="match status" value="1"/>
</dbReference>
<evidence type="ECO:0000259" key="4">
    <source>
        <dbReference type="Pfam" id="PF14432"/>
    </source>
</evidence>
<evidence type="ECO:0000256" key="2">
    <source>
        <dbReference type="ARBA" id="ARBA00022737"/>
    </source>
</evidence>
<dbReference type="Pfam" id="PF20431">
    <property type="entry name" value="E_motif"/>
    <property type="match status" value="1"/>
</dbReference>
<gene>
    <name evidence="5" type="ORF">Nepgr_022231</name>
</gene>
<name>A0AAD3SZ73_NEPGR</name>
<dbReference type="FunFam" id="1.25.40.10:FF:001093">
    <property type="entry name" value="Pentatricopeptide repeat-containing protein At2g34400"/>
    <property type="match status" value="1"/>
</dbReference>
<dbReference type="FunFam" id="1.25.40.10:FF:000380">
    <property type="entry name" value="Pentatricopeptide repeat-containing protein, chloroplastic"/>
    <property type="match status" value="1"/>
</dbReference>
<dbReference type="Proteomes" id="UP001279734">
    <property type="component" value="Unassembled WGS sequence"/>
</dbReference>
<dbReference type="InterPro" id="IPR011990">
    <property type="entry name" value="TPR-like_helical_dom_sf"/>
</dbReference>
<dbReference type="InterPro" id="IPR032867">
    <property type="entry name" value="DYW_dom"/>
</dbReference>
<dbReference type="Gene3D" id="1.25.40.10">
    <property type="entry name" value="Tetratricopeptide repeat domain"/>
    <property type="match status" value="4"/>
</dbReference>
<comment type="caution">
    <text evidence="5">The sequence shown here is derived from an EMBL/GenBank/DDBJ whole genome shotgun (WGS) entry which is preliminary data.</text>
</comment>
<feature type="domain" description="DYW" evidence="4">
    <location>
        <begin position="688"/>
        <end position="764"/>
    </location>
</feature>
<dbReference type="FunFam" id="1.25.40.10:FF:000309">
    <property type="entry name" value="Pentatricopeptide repeat-containing protein, chloroplastic"/>
    <property type="match status" value="1"/>
</dbReference>
<proteinExistence type="inferred from homology"/>
<dbReference type="GO" id="GO:0003723">
    <property type="term" value="F:RNA binding"/>
    <property type="evidence" value="ECO:0007669"/>
    <property type="project" value="InterPro"/>
</dbReference>
<dbReference type="Pfam" id="PF13041">
    <property type="entry name" value="PPR_2"/>
    <property type="match status" value="2"/>
</dbReference>
<protein>
    <recommendedName>
        <fullName evidence="4">DYW domain-containing protein</fullName>
    </recommendedName>
</protein>
<evidence type="ECO:0000256" key="1">
    <source>
        <dbReference type="ARBA" id="ARBA00006643"/>
    </source>
</evidence>
<feature type="repeat" description="PPR" evidence="3">
    <location>
        <begin position="257"/>
        <end position="291"/>
    </location>
</feature>
<feature type="repeat" description="PPR" evidence="3">
    <location>
        <begin position="125"/>
        <end position="159"/>
    </location>
</feature>
<reference evidence="5" key="1">
    <citation type="submission" date="2023-05" db="EMBL/GenBank/DDBJ databases">
        <title>Nepenthes gracilis genome sequencing.</title>
        <authorList>
            <person name="Fukushima K."/>
        </authorList>
    </citation>
    <scope>NUCLEOTIDE SEQUENCE</scope>
    <source>
        <strain evidence="5">SING2019-196</strain>
    </source>
</reference>
<sequence>MHSIFQAMTYIFSSQAEVVTDKISMTRKVKFVQVPTWVSLNRNSASVKTQQIQQGRVENLHLVSLSRQGKLKEAYEFLKEMAETGVSVTPYSYKSLLEACGKSNSLSDGKLFHDRILRITAENPSIYLDNSVLQMYCDCGSLSDAQKVFDDMPQRDLVPWMIMISAYAGKRLLNNAIGLFSRMLVLGISPNSSIYVSLLNSLSDPSFTEAGKQFHSHAVRSGFSQDTSINTGIINMYVKCGRIDDAKKIFDHLAEKNAVTWTALMVGYTQADKHMDAWKCFCRMVRKGVPMDEFVFSAVLKACSALEELEMGRQIHCYIVKQGLEFEVAAGTPVVDLYVKCGRIESACQAFQRIFQPNDVSWSVLITGYAQAQKSYEAIDHFKLARCNGLLNSYMYSSIFQVCSGLADLSFGTQVHGDAIKRNLISYPYGESAMVTMYSKCGQLDCACEIFQSIDEPDAVAWTAIISGCAYHGRAAEALELFGRMQDHGVRPNAVTFIAVLTACSHAGLITEAKKYLDTMSNEYGVEPTIDHYVCMIDAYSRAGKLQEAFNLIIAMPFVPDAMSWKSLLGGCWIHRNLKLGKIAAENVIQLDPEDTAGYILMFNLCTTLGKQEEAANIRKMMTERNLRKEVGCSWISVNGRVHQFIVGDMHHPQTEEIYSKLKEINFKATDNESTILTEDGLLCNFPERKEQLLEHSEKLAIAFGLISTANNAPLLVYKNIRACKHCHDFAKYVSMVTGRVIVVRDANRFHHFQLGKCSCNDYW</sequence>
<evidence type="ECO:0000313" key="6">
    <source>
        <dbReference type="Proteomes" id="UP001279734"/>
    </source>
</evidence>
<feature type="repeat" description="PPR" evidence="3">
    <location>
        <begin position="458"/>
        <end position="492"/>
    </location>
</feature>
<dbReference type="GO" id="GO:0008270">
    <property type="term" value="F:zinc ion binding"/>
    <property type="evidence" value="ECO:0007669"/>
    <property type="project" value="InterPro"/>
</dbReference>
<dbReference type="Pfam" id="PF01535">
    <property type="entry name" value="PPR"/>
    <property type="match status" value="6"/>
</dbReference>
<comment type="similarity">
    <text evidence="1">Belongs to the PPR family. PCMP-H subfamily.</text>
</comment>
<dbReference type="EMBL" id="BSYO01000021">
    <property type="protein sequence ID" value="GMH20390.1"/>
    <property type="molecule type" value="Genomic_DNA"/>
</dbReference>
<accession>A0AAD3SZ73</accession>
<dbReference type="PROSITE" id="PS51375">
    <property type="entry name" value="PPR"/>
    <property type="match status" value="3"/>
</dbReference>
<dbReference type="Pfam" id="PF20430">
    <property type="entry name" value="Eplus_motif"/>
    <property type="match status" value="1"/>
</dbReference>
<dbReference type="InterPro" id="IPR046960">
    <property type="entry name" value="PPR_At4g14850-like_plant"/>
</dbReference>
<evidence type="ECO:0000313" key="5">
    <source>
        <dbReference type="EMBL" id="GMH20390.1"/>
    </source>
</evidence>
<dbReference type="Pfam" id="PF14432">
    <property type="entry name" value="DYW_deaminase"/>
    <property type="match status" value="1"/>
</dbReference>
<dbReference type="GO" id="GO:0009451">
    <property type="term" value="P:RNA modification"/>
    <property type="evidence" value="ECO:0007669"/>
    <property type="project" value="InterPro"/>
</dbReference>
<dbReference type="AlphaFoldDB" id="A0AAD3SZ73"/>
<dbReference type="PANTHER" id="PTHR47926">
    <property type="entry name" value="PENTATRICOPEPTIDE REPEAT-CONTAINING PROTEIN"/>
    <property type="match status" value="1"/>
</dbReference>
<evidence type="ECO:0000256" key="3">
    <source>
        <dbReference type="PROSITE-ProRule" id="PRU00708"/>
    </source>
</evidence>